<sequence length="321" mass="37479">MTTPLKLLGLPILAIAEILKPLDPIELLNLSQTSRKVSRLIFLANTHRWEVSFDKYIIIHTKKYSYNIIITQTAKWMSVMMTKNGNSEAKGWRTLYWKSADWISLVFHIIQVFKCPITKIRTGYSMNFQDFQRVMEFVMARQSEMKLLELTPLELDENVLEGIFKRIKITDTLTIFHKFSPKFCYRNDPKHIYIKHSGWFGLKNLLDCVSNCVSMELSWASLTNRHLNMFLKTWMSGKYPNLHYLKISGEKLNFKGKILGMELPIEEIEDPWVVEDTIGGIIRTCVGSVQIRRPDGVKAYIHMDESGAFPFHVELTFFVWK</sequence>
<feature type="chain" id="PRO_5025341916" description="F-box domain-containing protein" evidence="1">
    <location>
        <begin position="17"/>
        <end position="321"/>
    </location>
</feature>
<dbReference type="Proteomes" id="UP000483820">
    <property type="component" value="Chromosome II"/>
</dbReference>
<evidence type="ECO:0000256" key="1">
    <source>
        <dbReference type="SAM" id="SignalP"/>
    </source>
</evidence>
<dbReference type="PROSITE" id="PS50181">
    <property type="entry name" value="FBOX"/>
    <property type="match status" value="1"/>
</dbReference>
<protein>
    <recommendedName>
        <fullName evidence="2">F-box domain-containing protein</fullName>
    </recommendedName>
</protein>
<dbReference type="CTD" id="9805149"/>
<evidence type="ECO:0000313" key="3">
    <source>
        <dbReference type="EMBL" id="KAF1767826.1"/>
    </source>
</evidence>
<dbReference type="KEGG" id="crq:GCK72_007785"/>
<reference evidence="3 4" key="1">
    <citation type="submission" date="2019-12" db="EMBL/GenBank/DDBJ databases">
        <title>Chromosome-level assembly of the Caenorhabditis remanei genome.</title>
        <authorList>
            <person name="Teterina A.A."/>
            <person name="Willis J.H."/>
            <person name="Phillips P.C."/>
        </authorList>
    </citation>
    <scope>NUCLEOTIDE SEQUENCE [LARGE SCALE GENOMIC DNA]</scope>
    <source>
        <strain evidence="3 4">PX506</strain>
        <tissue evidence="3">Whole organism</tissue>
    </source>
</reference>
<accession>A0A6A5HMD1</accession>
<keyword evidence="1" id="KW-0732">Signal</keyword>
<dbReference type="InterPro" id="IPR001810">
    <property type="entry name" value="F-box_dom"/>
</dbReference>
<feature type="signal peptide" evidence="1">
    <location>
        <begin position="1"/>
        <end position="16"/>
    </location>
</feature>
<dbReference type="PANTHER" id="PTHR21503:SF52">
    <property type="entry name" value="F-BOX DOMAIN-CONTAINING PROTEIN"/>
    <property type="match status" value="1"/>
</dbReference>
<comment type="caution">
    <text evidence="3">The sequence shown here is derived from an EMBL/GenBank/DDBJ whole genome shotgun (WGS) entry which is preliminary data.</text>
</comment>
<feature type="domain" description="F-box" evidence="2">
    <location>
        <begin position="4"/>
        <end position="52"/>
    </location>
</feature>
<dbReference type="Pfam" id="PF00646">
    <property type="entry name" value="F-box"/>
    <property type="match status" value="1"/>
</dbReference>
<dbReference type="PANTHER" id="PTHR21503">
    <property type="entry name" value="F-BOX-CONTAINING HYPOTHETICAL PROTEIN C.ELEGANS"/>
    <property type="match status" value="1"/>
</dbReference>
<gene>
    <name evidence="3" type="ORF">GCK72_007785</name>
</gene>
<proteinExistence type="predicted"/>
<evidence type="ECO:0000313" key="4">
    <source>
        <dbReference type="Proteomes" id="UP000483820"/>
    </source>
</evidence>
<dbReference type="EMBL" id="WUAV01000002">
    <property type="protein sequence ID" value="KAF1767826.1"/>
    <property type="molecule type" value="Genomic_DNA"/>
</dbReference>
<dbReference type="InterPro" id="IPR012885">
    <property type="entry name" value="F-box_Sdz-33"/>
</dbReference>
<dbReference type="Pfam" id="PF07735">
    <property type="entry name" value="FBA_2"/>
    <property type="match status" value="1"/>
</dbReference>
<dbReference type="GeneID" id="9805149"/>
<dbReference type="AlphaFoldDB" id="A0A6A5HMD1"/>
<name>A0A6A5HMD1_CAERE</name>
<evidence type="ECO:0000259" key="2">
    <source>
        <dbReference type="PROSITE" id="PS50181"/>
    </source>
</evidence>
<dbReference type="RefSeq" id="XP_003107331.2">
    <property type="nucleotide sequence ID" value="XM_003107283.2"/>
</dbReference>
<organism evidence="3 4">
    <name type="scientific">Caenorhabditis remanei</name>
    <name type="common">Caenorhabditis vulgaris</name>
    <dbReference type="NCBI Taxonomy" id="31234"/>
    <lineage>
        <taxon>Eukaryota</taxon>
        <taxon>Metazoa</taxon>
        <taxon>Ecdysozoa</taxon>
        <taxon>Nematoda</taxon>
        <taxon>Chromadorea</taxon>
        <taxon>Rhabditida</taxon>
        <taxon>Rhabditina</taxon>
        <taxon>Rhabditomorpha</taxon>
        <taxon>Rhabditoidea</taxon>
        <taxon>Rhabditidae</taxon>
        <taxon>Peloderinae</taxon>
        <taxon>Caenorhabditis</taxon>
    </lineage>
</organism>